<evidence type="ECO:0000313" key="1">
    <source>
        <dbReference type="EMBL" id="MFC4062753.1"/>
    </source>
</evidence>
<dbReference type="EMBL" id="JBHSBM010000059">
    <property type="protein sequence ID" value="MFC4062753.1"/>
    <property type="molecule type" value="Genomic_DNA"/>
</dbReference>
<name>A0ABV8IIF9_9ACTN</name>
<keyword evidence="2" id="KW-1185">Reference proteome</keyword>
<reference evidence="2" key="1">
    <citation type="journal article" date="2019" name="Int. J. Syst. Evol. Microbiol.">
        <title>The Global Catalogue of Microorganisms (GCM) 10K type strain sequencing project: providing services to taxonomists for standard genome sequencing and annotation.</title>
        <authorList>
            <consortium name="The Broad Institute Genomics Platform"/>
            <consortium name="The Broad Institute Genome Sequencing Center for Infectious Disease"/>
            <person name="Wu L."/>
            <person name="Ma J."/>
        </authorList>
    </citation>
    <scope>NUCLEOTIDE SEQUENCE [LARGE SCALE GENOMIC DNA]</scope>
    <source>
        <strain evidence="2">TBRC 4489</strain>
    </source>
</reference>
<dbReference type="RefSeq" id="WP_377294154.1">
    <property type="nucleotide sequence ID" value="NZ_JBHSBM010000059.1"/>
</dbReference>
<proteinExistence type="predicted"/>
<comment type="caution">
    <text evidence="1">The sequence shown here is derived from an EMBL/GenBank/DDBJ whole genome shotgun (WGS) entry which is preliminary data.</text>
</comment>
<organism evidence="1 2">
    <name type="scientific">Planomonospora corallina</name>
    <dbReference type="NCBI Taxonomy" id="1806052"/>
    <lineage>
        <taxon>Bacteria</taxon>
        <taxon>Bacillati</taxon>
        <taxon>Actinomycetota</taxon>
        <taxon>Actinomycetes</taxon>
        <taxon>Streptosporangiales</taxon>
        <taxon>Streptosporangiaceae</taxon>
        <taxon>Planomonospora</taxon>
    </lineage>
</organism>
<dbReference type="Proteomes" id="UP001595850">
    <property type="component" value="Unassembled WGS sequence"/>
</dbReference>
<sequence>MGPSPDRARRRRLLTEVGYRVRVVADHPCALEAAWRLCPDPVVLDW</sequence>
<evidence type="ECO:0008006" key="3">
    <source>
        <dbReference type="Google" id="ProtNLM"/>
    </source>
</evidence>
<accession>A0ABV8IIF9</accession>
<evidence type="ECO:0000313" key="2">
    <source>
        <dbReference type="Proteomes" id="UP001595850"/>
    </source>
</evidence>
<gene>
    <name evidence="1" type="ORF">ACFOWE_31050</name>
</gene>
<protein>
    <recommendedName>
        <fullName evidence="3">Response regulatory domain-containing protein</fullName>
    </recommendedName>
</protein>